<dbReference type="Gene3D" id="2.60.120.260">
    <property type="entry name" value="Galactose-binding domain-like"/>
    <property type="match status" value="1"/>
</dbReference>
<comment type="caution">
    <text evidence="1">The sequence shown here is derived from an EMBL/GenBank/DDBJ whole genome shotgun (WGS) entry which is preliminary data.</text>
</comment>
<protein>
    <submittedName>
        <fullName evidence="1">Uncharacterized protein</fullName>
    </submittedName>
</protein>
<dbReference type="AlphaFoldDB" id="A0AA35RE03"/>
<gene>
    <name evidence="1" type="ORF">GBAR_LOCUS5890</name>
</gene>
<proteinExistence type="predicted"/>
<dbReference type="EMBL" id="CASHTH010000874">
    <property type="protein sequence ID" value="CAI8008616.1"/>
    <property type="molecule type" value="Genomic_DNA"/>
</dbReference>
<reference evidence="1" key="1">
    <citation type="submission" date="2023-03" db="EMBL/GenBank/DDBJ databases">
        <authorList>
            <person name="Steffen K."/>
            <person name="Cardenas P."/>
        </authorList>
    </citation>
    <scope>NUCLEOTIDE SEQUENCE</scope>
</reference>
<organism evidence="1 2">
    <name type="scientific">Geodia barretti</name>
    <name type="common">Barrett's horny sponge</name>
    <dbReference type="NCBI Taxonomy" id="519541"/>
    <lineage>
        <taxon>Eukaryota</taxon>
        <taxon>Metazoa</taxon>
        <taxon>Porifera</taxon>
        <taxon>Demospongiae</taxon>
        <taxon>Heteroscleromorpha</taxon>
        <taxon>Tetractinellida</taxon>
        <taxon>Astrophorina</taxon>
        <taxon>Geodiidae</taxon>
        <taxon>Geodia</taxon>
    </lineage>
</organism>
<accession>A0AA35RE03</accession>
<sequence length="180" mass="19929">MPRFPIDINSADGQAAVKGQWKYAEGYVPGEANYGLANRSAGSACRLPDYDDSSWEVCGDTSAWARFGGDYVTGFSFVWYRMTITIPETVGGRDPSRTRMMFETCVDDYGEIWVNGECNRERGTFEGFNRPQRVEVANNPNPGDQHTIAILAANGPMGAPGGGVFVRYTNLSFEWRDDDP</sequence>
<evidence type="ECO:0000313" key="2">
    <source>
        <dbReference type="Proteomes" id="UP001174909"/>
    </source>
</evidence>
<dbReference type="InterPro" id="IPR008979">
    <property type="entry name" value="Galactose-bd-like_sf"/>
</dbReference>
<dbReference type="Proteomes" id="UP001174909">
    <property type="component" value="Unassembled WGS sequence"/>
</dbReference>
<dbReference type="SUPFAM" id="SSF49785">
    <property type="entry name" value="Galactose-binding domain-like"/>
    <property type="match status" value="1"/>
</dbReference>
<evidence type="ECO:0000313" key="1">
    <source>
        <dbReference type="EMBL" id="CAI8008616.1"/>
    </source>
</evidence>
<name>A0AA35RE03_GEOBA</name>
<keyword evidence="2" id="KW-1185">Reference proteome</keyword>